<evidence type="ECO:0000313" key="12">
    <source>
        <dbReference type="EMBL" id="BDG07774.1"/>
    </source>
</evidence>
<dbReference type="RefSeq" id="WP_248344697.1">
    <property type="nucleotide sequence ID" value="NZ_AP025592.1"/>
</dbReference>
<dbReference type="InterPro" id="IPR004666">
    <property type="entry name" value="Rp_bS6_RimK/Lys_biosynth_LsyX"/>
</dbReference>
<comment type="cofactor">
    <cofactor evidence="2">
        <name>Mg(2+)</name>
        <dbReference type="ChEBI" id="CHEBI:18420"/>
    </cofactor>
</comment>
<evidence type="ECO:0000256" key="1">
    <source>
        <dbReference type="ARBA" id="ARBA00001936"/>
    </source>
</evidence>
<accession>A0ABN6N3L9</accession>
<keyword evidence="3 12" id="KW-0436">Ligase</keyword>
<evidence type="ECO:0000256" key="2">
    <source>
        <dbReference type="ARBA" id="ARBA00001946"/>
    </source>
</evidence>
<keyword evidence="6 10" id="KW-0067">ATP-binding</keyword>
<sequence length="304" mass="32830">MHLTVLSRSPAIYTTRRLVEAARERGHRPRVVDPLEVELGLGERPALYHRHRRFPRTDVVVPRIGLSVTQYGLAVVNQFELLGVPSINGAKGIAASRNKMRCLQTLARKGVQVPNTVMASDASKLRQLVKHVGGVPVLVKLLSSSDKGGVMICETLESLEAALEAILGLGQNILVQQYLRGQDLRALVVGGRVVAAMRRRARVGRFARSLAQGAKFERAGLAPAQERAALETARIVGLDVCAVDLLDADGAPLVFEVNSSPGIRDAEEVCGVDVAAEVIAWAEARFEAPPRARATAARRVPREA</sequence>
<keyword evidence="9" id="KW-0464">Manganese</keyword>
<dbReference type="InterPro" id="IPR013651">
    <property type="entry name" value="ATP-grasp_RimK-type"/>
</dbReference>
<evidence type="ECO:0000256" key="7">
    <source>
        <dbReference type="ARBA" id="ARBA00022842"/>
    </source>
</evidence>
<dbReference type="PANTHER" id="PTHR21621:SF7">
    <property type="entry name" value="RIBOSOMAL PROTEIN BS6--L-GLUTAMATE LIGASE"/>
    <property type="match status" value="1"/>
</dbReference>
<dbReference type="NCBIfam" id="TIGR00768">
    <property type="entry name" value="rimK_fam"/>
    <property type="match status" value="1"/>
</dbReference>
<dbReference type="EMBL" id="AP025592">
    <property type="protein sequence ID" value="BDG07774.1"/>
    <property type="molecule type" value="Genomic_DNA"/>
</dbReference>
<dbReference type="InterPro" id="IPR041107">
    <property type="entry name" value="Rimk_N"/>
</dbReference>
<dbReference type="Gene3D" id="3.40.50.20">
    <property type="match status" value="1"/>
</dbReference>
<dbReference type="Pfam" id="PF08443">
    <property type="entry name" value="RimK"/>
    <property type="match status" value="1"/>
</dbReference>
<comment type="cofactor">
    <cofactor evidence="1">
        <name>Mn(2+)</name>
        <dbReference type="ChEBI" id="CHEBI:29035"/>
    </cofactor>
</comment>
<feature type="domain" description="ATP-grasp" evidence="11">
    <location>
        <begin position="103"/>
        <end position="283"/>
    </location>
</feature>
<keyword evidence="8" id="KW-0648">Protein biosynthesis</keyword>
<evidence type="ECO:0000256" key="5">
    <source>
        <dbReference type="ARBA" id="ARBA00022741"/>
    </source>
</evidence>
<gene>
    <name evidence="12" type="primary">rimK</name>
    <name evidence="12" type="ORF">AMPC_08870</name>
</gene>
<protein>
    <submittedName>
        <fullName evidence="12">Alpha-L-glutamate ligase</fullName>
    </submittedName>
</protein>
<dbReference type="Pfam" id="PF18030">
    <property type="entry name" value="Rimk_N"/>
    <property type="match status" value="1"/>
</dbReference>
<dbReference type="SUPFAM" id="SSF56059">
    <property type="entry name" value="Glutathione synthetase ATP-binding domain-like"/>
    <property type="match status" value="1"/>
</dbReference>
<evidence type="ECO:0000259" key="11">
    <source>
        <dbReference type="PROSITE" id="PS50975"/>
    </source>
</evidence>
<reference evidence="13" key="1">
    <citation type="journal article" date="2022" name="Int. J. Syst. Evol. Microbiol.">
        <title>Anaeromyxobacter oryzae sp. nov., Anaeromyxobacter diazotrophicus sp. nov. and Anaeromyxobacter paludicola sp. nov., isolated from paddy soils.</title>
        <authorList>
            <person name="Itoh H."/>
            <person name="Xu Z."/>
            <person name="Mise K."/>
            <person name="Masuda Y."/>
            <person name="Ushijima N."/>
            <person name="Hayakawa C."/>
            <person name="Shiratori Y."/>
            <person name="Senoo K."/>
        </authorList>
    </citation>
    <scope>NUCLEOTIDE SEQUENCE [LARGE SCALE GENOMIC DNA]</scope>
    <source>
        <strain evidence="13">Red630</strain>
    </source>
</reference>
<evidence type="ECO:0000256" key="4">
    <source>
        <dbReference type="ARBA" id="ARBA00022723"/>
    </source>
</evidence>
<dbReference type="PROSITE" id="PS50975">
    <property type="entry name" value="ATP_GRASP"/>
    <property type="match status" value="1"/>
</dbReference>
<evidence type="ECO:0000256" key="9">
    <source>
        <dbReference type="ARBA" id="ARBA00023211"/>
    </source>
</evidence>
<evidence type="ECO:0000313" key="13">
    <source>
        <dbReference type="Proteomes" id="UP001162734"/>
    </source>
</evidence>
<dbReference type="Gene3D" id="3.30.470.20">
    <property type="entry name" value="ATP-grasp fold, B domain"/>
    <property type="match status" value="1"/>
</dbReference>
<name>A0ABN6N3L9_9BACT</name>
<dbReference type="InterPro" id="IPR013815">
    <property type="entry name" value="ATP_grasp_subdomain_1"/>
</dbReference>
<keyword evidence="7" id="KW-0460">Magnesium</keyword>
<dbReference type="Proteomes" id="UP001162734">
    <property type="component" value="Chromosome"/>
</dbReference>
<keyword evidence="5 10" id="KW-0547">Nucleotide-binding</keyword>
<evidence type="ECO:0000256" key="6">
    <source>
        <dbReference type="ARBA" id="ARBA00022840"/>
    </source>
</evidence>
<proteinExistence type="predicted"/>
<organism evidence="12 13">
    <name type="scientific">Anaeromyxobacter paludicola</name>
    <dbReference type="NCBI Taxonomy" id="2918171"/>
    <lineage>
        <taxon>Bacteria</taxon>
        <taxon>Pseudomonadati</taxon>
        <taxon>Myxococcota</taxon>
        <taxon>Myxococcia</taxon>
        <taxon>Myxococcales</taxon>
        <taxon>Cystobacterineae</taxon>
        <taxon>Anaeromyxobacteraceae</taxon>
        <taxon>Anaeromyxobacter</taxon>
    </lineage>
</organism>
<evidence type="ECO:0000256" key="3">
    <source>
        <dbReference type="ARBA" id="ARBA00022598"/>
    </source>
</evidence>
<dbReference type="GO" id="GO:0016874">
    <property type="term" value="F:ligase activity"/>
    <property type="evidence" value="ECO:0007669"/>
    <property type="project" value="UniProtKB-KW"/>
</dbReference>
<keyword evidence="13" id="KW-1185">Reference proteome</keyword>
<dbReference type="Gene3D" id="3.30.1490.20">
    <property type="entry name" value="ATP-grasp fold, A domain"/>
    <property type="match status" value="1"/>
</dbReference>
<evidence type="ECO:0000256" key="10">
    <source>
        <dbReference type="PROSITE-ProRule" id="PRU00409"/>
    </source>
</evidence>
<evidence type="ECO:0000256" key="8">
    <source>
        <dbReference type="ARBA" id="ARBA00022917"/>
    </source>
</evidence>
<dbReference type="InterPro" id="IPR011761">
    <property type="entry name" value="ATP-grasp"/>
</dbReference>
<dbReference type="PANTHER" id="PTHR21621">
    <property type="entry name" value="RIBOSOMAL PROTEIN S6 MODIFICATION PROTEIN"/>
    <property type="match status" value="1"/>
</dbReference>
<keyword evidence="4" id="KW-0479">Metal-binding</keyword>